<evidence type="ECO:0000256" key="11">
    <source>
        <dbReference type="ARBA" id="ARBA00034617"/>
    </source>
</evidence>
<evidence type="ECO:0000256" key="7">
    <source>
        <dbReference type="ARBA" id="ARBA00022840"/>
    </source>
</evidence>
<keyword evidence="1" id="KW-0540">Nuclease</keyword>
<comment type="caution">
    <text evidence="16">The sequence shown here is derived from an EMBL/GenBank/DDBJ whole genome shotgun (WGS) entry which is preliminary data.</text>
</comment>
<keyword evidence="8" id="KW-0238">DNA-binding</keyword>
<dbReference type="GO" id="GO:0000725">
    <property type="term" value="P:recombinational repair"/>
    <property type="evidence" value="ECO:0007669"/>
    <property type="project" value="TreeGrafter"/>
</dbReference>
<proteinExistence type="predicted"/>
<dbReference type="GO" id="GO:0004527">
    <property type="term" value="F:exonuclease activity"/>
    <property type="evidence" value="ECO:0007669"/>
    <property type="project" value="UniProtKB-KW"/>
</dbReference>
<dbReference type="PANTHER" id="PTHR11070">
    <property type="entry name" value="UVRD / RECB / PCRA DNA HELICASE FAMILY MEMBER"/>
    <property type="match status" value="1"/>
</dbReference>
<evidence type="ECO:0000256" key="8">
    <source>
        <dbReference type="ARBA" id="ARBA00023125"/>
    </source>
</evidence>
<dbReference type="GO" id="GO:0005524">
    <property type="term" value="F:ATP binding"/>
    <property type="evidence" value="ECO:0007669"/>
    <property type="project" value="UniProtKB-KW"/>
</dbReference>
<dbReference type="InterPro" id="IPR014016">
    <property type="entry name" value="UvrD-like_ATP-bd"/>
</dbReference>
<dbReference type="Gene3D" id="3.90.320.10">
    <property type="match status" value="1"/>
</dbReference>
<evidence type="ECO:0000256" key="1">
    <source>
        <dbReference type="ARBA" id="ARBA00022722"/>
    </source>
</evidence>
<keyword evidence="6" id="KW-0269">Exonuclease</keyword>
<organism evidence="16">
    <name type="scientific">marine sediment metagenome</name>
    <dbReference type="NCBI Taxonomy" id="412755"/>
    <lineage>
        <taxon>unclassified sequences</taxon>
        <taxon>metagenomes</taxon>
        <taxon>ecological metagenomes</taxon>
    </lineage>
</organism>
<accession>A0A0F9UD34</accession>
<keyword evidence="4" id="KW-0378">Hydrolase</keyword>
<dbReference type="PROSITE" id="PS51198">
    <property type="entry name" value="UVRD_HELICASE_ATP_BIND"/>
    <property type="match status" value="1"/>
</dbReference>
<dbReference type="PROSITE" id="PS51217">
    <property type="entry name" value="UVRD_HELICASE_CTER"/>
    <property type="match status" value="1"/>
</dbReference>
<keyword evidence="2" id="KW-0547">Nucleotide-binding</keyword>
<dbReference type="Pfam" id="PF13361">
    <property type="entry name" value="UvrD_C"/>
    <property type="match status" value="2"/>
</dbReference>
<evidence type="ECO:0000256" key="3">
    <source>
        <dbReference type="ARBA" id="ARBA00022763"/>
    </source>
</evidence>
<comment type="catalytic activity">
    <reaction evidence="11">
        <text>Couples ATP hydrolysis with the unwinding of duplex DNA by translocating in the 3'-5' direction.</text>
        <dbReference type="EC" id="5.6.2.4"/>
    </reaction>
</comment>
<keyword evidence="7" id="KW-0067">ATP-binding</keyword>
<dbReference type="GO" id="GO:0003677">
    <property type="term" value="F:DNA binding"/>
    <property type="evidence" value="ECO:0007669"/>
    <property type="project" value="UniProtKB-KW"/>
</dbReference>
<evidence type="ECO:0000259" key="15">
    <source>
        <dbReference type="PROSITE" id="PS51217"/>
    </source>
</evidence>
<keyword evidence="5" id="KW-0347">Helicase</keyword>
<evidence type="ECO:0000256" key="10">
    <source>
        <dbReference type="ARBA" id="ARBA00023235"/>
    </source>
</evidence>
<dbReference type="InterPro" id="IPR027417">
    <property type="entry name" value="P-loop_NTPase"/>
</dbReference>
<gene>
    <name evidence="16" type="ORF">LCGC14_0237060</name>
</gene>
<keyword evidence="3" id="KW-0227">DNA damage</keyword>
<dbReference type="GO" id="GO:0043138">
    <property type="term" value="F:3'-5' DNA helicase activity"/>
    <property type="evidence" value="ECO:0007669"/>
    <property type="project" value="UniProtKB-EC"/>
</dbReference>
<dbReference type="Gene3D" id="3.40.50.300">
    <property type="entry name" value="P-loop containing nucleotide triphosphate hydrolases"/>
    <property type="match status" value="4"/>
</dbReference>
<dbReference type="EC" id="5.6.2.4" evidence="12"/>
<feature type="domain" description="UvrD-like helicase C-terminal" evidence="15">
    <location>
        <begin position="502"/>
        <end position="764"/>
    </location>
</feature>
<evidence type="ECO:0000256" key="6">
    <source>
        <dbReference type="ARBA" id="ARBA00022839"/>
    </source>
</evidence>
<evidence type="ECO:0000313" key="16">
    <source>
        <dbReference type="EMBL" id="KKN89574.1"/>
    </source>
</evidence>
<evidence type="ECO:0000256" key="4">
    <source>
        <dbReference type="ARBA" id="ARBA00022801"/>
    </source>
</evidence>
<evidence type="ECO:0000256" key="9">
    <source>
        <dbReference type="ARBA" id="ARBA00023204"/>
    </source>
</evidence>
<dbReference type="InterPro" id="IPR000212">
    <property type="entry name" value="DNA_helicase_UvrD/REP"/>
</dbReference>
<keyword evidence="9" id="KW-0234">DNA repair</keyword>
<evidence type="ECO:0000256" key="12">
    <source>
        <dbReference type="ARBA" id="ARBA00034808"/>
    </source>
</evidence>
<dbReference type="AlphaFoldDB" id="A0A0F9UD34"/>
<protein>
    <recommendedName>
        <fullName evidence="12">DNA 3'-5' helicase</fullName>
        <ecNumber evidence="12">5.6.2.4</ecNumber>
    </recommendedName>
</protein>
<comment type="catalytic activity">
    <reaction evidence="13">
        <text>ATP + H2O = ADP + phosphate + H(+)</text>
        <dbReference type="Rhea" id="RHEA:13065"/>
        <dbReference type="ChEBI" id="CHEBI:15377"/>
        <dbReference type="ChEBI" id="CHEBI:15378"/>
        <dbReference type="ChEBI" id="CHEBI:30616"/>
        <dbReference type="ChEBI" id="CHEBI:43474"/>
        <dbReference type="ChEBI" id="CHEBI:456216"/>
        <dbReference type="EC" id="5.6.2.4"/>
    </reaction>
</comment>
<dbReference type="GO" id="GO:0005829">
    <property type="term" value="C:cytosol"/>
    <property type="evidence" value="ECO:0007669"/>
    <property type="project" value="TreeGrafter"/>
</dbReference>
<feature type="domain" description="UvrD-like helicase ATP-binding" evidence="14">
    <location>
        <begin position="25"/>
        <end position="501"/>
    </location>
</feature>
<evidence type="ECO:0000256" key="5">
    <source>
        <dbReference type="ARBA" id="ARBA00022806"/>
    </source>
</evidence>
<dbReference type="SUPFAM" id="SSF52540">
    <property type="entry name" value="P-loop containing nucleoside triphosphate hydrolases"/>
    <property type="match status" value="1"/>
</dbReference>
<evidence type="ECO:0000259" key="14">
    <source>
        <dbReference type="PROSITE" id="PS51198"/>
    </source>
</evidence>
<dbReference type="PANTHER" id="PTHR11070:SF2">
    <property type="entry name" value="ATP-DEPENDENT DNA HELICASE SRS2"/>
    <property type="match status" value="1"/>
</dbReference>
<evidence type="ECO:0000256" key="13">
    <source>
        <dbReference type="ARBA" id="ARBA00048988"/>
    </source>
</evidence>
<keyword evidence="10" id="KW-0413">Isomerase</keyword>
<dbReference type="GO" id="GO:0033202">
    <property type="term" value="C:DNA helicase complex"/>
    <property type="evidence" value="ECO:0007669"/>
    <property type="project" value="TreeGrafter"/>
</dbReference>
<dbReference type="InterPro" id="IPR014017">
    <property type="entry name" value="DNA_helicase_UvrD-like_C"/>
</dbReference>
<reference evidence="16" key="1">
    <citation type="journal article" date="2015" name="Nature">
        <title>Complex archaea that bridge the gap between prokaryotes and eukaryotes.</title>
        <authorList>
            <person name="Spang A."/>
            <person name="Saw J.H."/>
            <person name="Jorgensen S.L."/>
            <person name="Zaremba-Niedzwiedzka K."/>
            <person name="Martijn J."/>
            <person name="Lind A.E."/>
            <person name="van Eijk R."/>
            <person name="Schleper C."/>
            <person name="Guy L."/>
            <person name="Ettema T.J."/>
        </authorList>
    </citation>
    <scope>NUCLEOTIDE SEQUENCE</scope>
</reference>
<sequence>MNAPAKFDSTMYHLAPIMELIAELNPHDADIRAKSIDPRRSVALLAPAGSGKTTQLIYRLMALLTVVEVPEHILTITFTNKAAGEIVERVTEALAKAATGIEPELAHERPLYLLGKLALERDRLLGWNLQLNPGRLRIMTFDAYCAKLAATMPIMSGFGGGRTAESPELIYRRAILETLGSVNDDTIPDELRTALESVLAFARNQFEVLVPLFSNLLAKRDQWVGEILHVNAEELSSMLQSIVTQEADHAIGVLQANGFGRCWEIFSDAAVVQGYPHFAWAANSPTDNTEEGREFHRLAAAVLLKADGGVRSKVTVRDGFPPKEEPTTRMNAFLSDIKGNADVEAALNSLLILPDAEYPAASAVMIEHLTIIMRYLLANLMVAFDDSAAVDFQEVAQRAIQALGTGDEVGEALLEEDRVYHLLVDEDQDTSPSQYQLLSRLVSDWSEHEDGRSVFMCGDQAQSIYLFRGATVEKFTEMVKRGSFGPKKLDVYHLRVNFRSSPVVVNWNNEVFGELFAGEGNNFVSSVPFRTADGKVTVEAVTTGEEGEAARVVELVQDAFSENPDQSVAILVRGRSHLKAILPALKAADITVTGTDIDPITESAPVSEVISLIRALWHKADRTSWLALMRSAFVGLSWDDCLVVARGGSVVLDALRSESVADALSPEGKVRVDRFLSALDAVEVSTRSDELAWKVRALWMSLGGMASVDHVELGDVKTVFKLLASHTSTGDLTDPQEFFAALNRLYASPKAGSVQIMTIHKSKGLEFDTVIVPSLQKSGGRDDTPLFYWRSMQDGFFLAPNIGHQDEASPESRLFNFIGKIVKKDQRDELDRICYVAFTRAKQNLHVLAYREEGDFEAGGPNTLLGRLKHVLADLTVEVATPASGNVKVGGVPSKARLDCTHAVGAPTNCFRPANANDSVPTEDELHDELREGEGNDFRAKIEGIVYHRMVEMIAKEGLEHWSIDRVGAKAQAVASLMRREGYPIRDVPAGRDRILDLLRTTLQSEKGRWILSKHDEDGQEVQLSGYRNGRWIHRYLDRPFVDGGCYWITDWKTPACPEGCDVDDFVRTVANRYRAKMHEYKAVVIEAGVTLPVRLGLYLPSVDVFVEV</sequence>
<dbReference type="InterPro" id="IPR011604">
    <property type="entry name" value="PDDEXK-like_dom_sf"/>
</dbReference>
<name>A0A0F9UD34_9ZZZZ</name>
<dbReference type="EMBL" id="LAZR01000117">
    <property type="protein sequence ID" value="KKN89574.1"/>
    <property type="molecule type" value="Genomic_DNA"/>
</dbReference>
<evidence type="ECO:0000256" key="2">
    <source>
        <dbReference type="ARBA" id="ARBA00022741"/>
    </source>
</evidence>
<dbReference type="Pfam" id="PF00580">
    <property type="entry name" value="UvrD-helicase"/>
    <property type="match status" value="1"/>
</dbReference>